<dbReference type="PROSITE" id="PS50887">
    <property type="entry name" value="GGDEF"/>
    <property type="match status" value="1"/>
</dbReference>
<proteinExistence type="predicted"/>
<keyword evidence="1" id="KW-0472">Membrane</keyword>
<feature type="transmembrane region" description="Helical" evidence="1">
    <location>
        <begin position="45"/>
        <end position="68"/>
    </location>
</feature>
<organism evidence="3 4">
    <name type="scientific">Litchfieldia luteola</name>
    <dbReference type="NCBI Taxonomy" id="682179"/>
    <lineage>
        <taxon>Bacteria</taxon>
        <taxon>Bacillati</taxon>
        <taxon>Bacillota</taxon>
        <taxon>Bacilli</taxon>
        <taxon>Bacillales</taxon>
        <taxon>Bacillaceae</taxon>
        <taxon>Litchfieldia</taxon>
    </lineage>
</organism>
<dbReference type="Gene3D" id="3.30.70.270">
    <property type="match status" value="1"/>
</dbReference>
<keyword evidence="1" id="KW-1133">Transmembrane helix</keyword>
<gene>
    <name evidence="3" type="ORF">IMZ08_15185</name>
</gene>
<dbReference type="PANTHER" id="PTHR45138:SF9">
    <property type="entry name" value="DIGUANYLATE CYCLASE DGCM-RELATED"/>
    <property type="match status" value="1"/>
</dbReference>
<feature type="transmembrane region" description="Helical" evidence="1">
    <location>
        <begin position="158"/>
        <end position="176"/>
    </location>
</feature>
<name>A0ABR9QLN0_9BACI</name>
<reference evidence="3 4" key="1">
    <citation type="submission" date="2020-10" db="EMBL/GenBank/DDBJ databases">
        <title>Bacillus sp. HD4P25, an endophyte from a halophyte.</title>
        <authorList>
            <person name="Sun J.-Q."/>
        </authorList>
    </citation>
    <scope>NUCLEOTIDE SEQUENCE [LARGE SCALE GENOMIC DNA]</scope>
    <source>
        <strain evidence="3 4">YIM 93174</strain>
    </source>
</reference>
<keyword evidence="4" id="KW-1185">Reference proteome</keyword>
<dbReference type="PANTHER" id="PTHR45138">
    <property type="entry name" value="REGULATORY COMPONENTS OF SENSORY TRANSDUCTION SYSTEM"/>
    <property type="match status" value="1"/>
</dbReference>
<feature type="transmembrane region" description="Helical" evidence="1">
    <location>
        <begin position="131"/>
        <end position="152"/>
    </location>
</feature>
<feature type="domain" description="GGDEF" evidence="2">
    <location>
        <begin position="219"/>
        <end position="351"/>
    </location>
</feature>
<accession>A0ABR9QLN0</accession>
<dbReference type="NCBIfam" id="TIGR00254">
    <property type="entry name" value="GGDEF"/>
    <property type="match status" value="1"/>
</dbReference>
<keyword evidence="1" id="KW-0812">Transmembrane</keyword>
<protein>
    <submittedName>
        <fullName evidence="3">GGDEF domain-containing protein</fullName>
    </submittedName>
</protein>
<comment type="caution">
    <text evidence="3">The sequence shown here is derived from an EMBL/GenBank/DDBJ whole genome shotgun (WGS) entry which is preliminary data.</text>
</comment>
<dbReference type="InterPro" id="IPR000160">
    <property type="entry name" value="GGDEF_dom"/>
</dbReference>
<dbReference type="RefSeq" id="WP_193537980.1">
    <property type="nucleotide sequence ID" value="NZ_JADCLJ010000022.1"/>
</dbReference>
<dbReference type="InterPro" id="IPR050469">
    <property type="entry name" value="Diguanylate_Cyclase"/>
</dbReference>
<dbReference type="Pfam" id="PF00990">
    <property type="entry name" value="GGDEF"/>
    <property type="match status" value="1"/>
</dbReference>
<dbReference type="SMART" id="SM00267">
    <property type="entry name" value="GGDEF"/>
    <property type="match status" value="1"/>
</dbReference>
<dbReference type="SUPFAM" id="SSF55073">
    <property type="entry name" value="Nucleotide cyclase"/>
    <property type="match status" value="1"/>
</dbReference>
<dbReference type="EMBL" id="JADCLJ010000022">
    <property type="protein sequence ID" value="MBE4909394.1"/>
    <property type="molecule type" value="Genomic_DNA"/>
</dbReference>
<evidence type="ECO:0000259" key="2">
    <source>
        <dbReference type="PROSITE" id="PS50887"/>
    </source>
</evidence>
<evidence type="ECO:0000313" key="4">
    <source>
        <dbReference type="Proteomes" id="UP001516662"/>
    </source>
</evidence>
<dbReference type="CDD" id="cd01949">
    <property type="entry name" value="GGDEF"/>
    <property type="match status" value="1"/>
</dbReference>
<dbReference type="InterPro" id="IPR043128">
    <property type="entry name" value="Rev_trsase/Diguanyl_cyclase"/>
</dbReference>
<sequence>MKVLLKSAYHSDHALEIIFSSLRWLFLVLSIVVFTFQYIENPVHLKLNIFIALVVFGFMYMGISDFYLHKSPKGSRAYTLMTKGGPFFDFIAFSALIPLTGGIESPLFPLAYLIILHIVVYWRLLGGLVAASLFSVIYSITFFVQVSDFFSLHNLTNYVSQVFFLLMIGALGGIIVSRERKYHSEKHMLVEAANRDYLTNLLNHRSFQEHLRKDLEKGVDFHLVLTDIDKFKCINDKYGHVMGDEVLRQIGAIIHSIIPVKTGKAFRYGGEEFAILLYTNDQNEVNKLLVEIKQTVSNHNFFFEGKTFSVTMSFGSCKQKGERPAQLVEKVDKLLYEAKDSGRNSIVYSDVG</sequence>
<dbReference type="Proteomes" id="UP001516662">
    <property type="component" value="Unassembled WGS sequence"/>
</dbReference>
<evidence type="ECO:0000256" key="1">
    <source>
        <dbReference type="SAM" id="Phobius"/>
    </source>
</evidence>
<dbReference type="InterPro" id="IPR029787">
    <property type="entry name" value="Nucleotide_cyclase"/>
</dbReference>
<feature type="transmembrane region" description="Helical" evidence="1">
    <location>
        <begin position="21"/>
        <end position="39"/>
    </location>
</feature>
<evidence type="ECO:0000313" key="3">
    <source>
        <dbReference type="EMBL" id="MBE4909394.1"/>
    </source>
</evidence>